<name>A0A6V1PQ41_HETAK</name>
<dbReference type="GO" id="GO:0003677">
    <property type="term" value="F:DNA binding"/>
    <property type="evidence" value="ECO:0007669"/>
    <property type="project" value="InterPro"/>
</dbReference>
<dbReference type="InterPro" id="IPR013762">
    <property type="entry name" value="Integrase-like_cat_sf"/>
</dbReference>
<organism evidence="2">
    <name type="scientific">Heterosigma akashiwo</name>
    <name type="common">Chromophytic alga</name>
    <name type="synonym">Heterosigma carterae</name>
    <dbReference type="NCBI Taxonomy" id="2829"/>
    <lineage>
        <taxon>Eukaryota</taxon>
        <taxon>Sar</taxon>
        <taxon>Stramenopiles</taxon>
        <taxon>Ochrophyta</taxon>
        <taxon>Raphidophyceae</taxon>
        <taxon>Chattonellales</taxon>
        <taxon>Chattonellaceae</taxon>
        <taxon>Heterosigma</taxon>
    </lineage>
</organism>
<dbReference type="InterPro" id="IPR011010">
    <property type="entry name" value="DNA_brk_join_enz"/>
</dbReference>
<protein>
    <recommendedName>
        <fullName evidence="3">Tyr recombinase domain-containing protein</fullName>
    </recommendedName>
</protein>
<evidence type="ECO:0000313" key="2">
    <source>
        <dbReference type="EMBL" id="CAE0639862.1"/>
    </source>
</evidence>
<accession>A0A6V1PQ41</accession>
<dbReference type="SUPFAM" id="SSF56349">
    <property type="entry name" value="DNA breaking-rejoining enzymes"/>
    <property type="match status" value="1"/>
</dbReference>
<keyword evidence="1" id="KW-0233">DNA recombination</keyword>
<dbReference type="Gene3D" id="1.10.443.10">
    <property type="entry name" value="Intergrase catalytic core"/>
    <property type="match status" value="1"/>
</dbReference>
<dbReference type="GO" id="GO:0015074">
    <property type="term" value="P:DNA integration"/>
    <property type="evidence" value="ECO:0007669"/>
    <property type="project" value="InterPro"/>
</dbReference>
<dbReference type="GO" id="GO:0006310">
    <property type="term" value="P:DNA recombination"/>
    <property type="evidence" value="ECO:0007669"/>
    <property type="project" value="UniProtKB-KW"/>
</dbReference>
<reference evidence="2" key="1">
    <citation type="submission" date="2021-01" db="EMBL/GenBank/DDBJ databases">
        <authorList>
            <person name="Corre E."/>
            <person name="Pelletier E."/>
            <person name="Niang G."/>
            <person name="Scheremetjew M."/>
            <person name="Finn R."/>
            <person name="Kale V."/>
            <person name="Holt S."/>
            <person name="Cochrane G."/>
            <person name="Meng A."/>
            <person name="Brown T."/>
            <person name="Cohen L."/>
        </authorList>
    </citation>
    <scope>NUCLEOTIDE SEQUENCE</scope>
    <source>
        <strain evidence="2">CCMP3107</strain>
    </source>
</reference>
<evidence type="ECO:0008006" key="3">
    <source>
        <dbReference type="Google" id="ProtNLM"/>
    </source>
</evidence>
<dbReference type="EMBL" id="HBIU01041038">
    <property type="protein sequence ID" value="CAE0639862.1"/>
    <property type="molecule type" value="Transcribed_RNA"/>
</dbReference>
<gene>
    <name evidence="2" type="ORF">HAKA00212_LOCUS18678</name>
</gene>
<dbReference type="AlphaFoldDB" id="A0A6V1PQ41"/>
<proteinExistence type="predicted"/>
<evidence type="ECO:0000256" key="1">
    <source>
        <dbReference type="ARBA" id="ARBA00023172"/>
    </source>
</evidence>
<sequence length="220" mass="25373">MTFVAFNSNITNPRQYDRYWGFFLERLDSYGMPVPRCSDPRSCPSLRVFIKALADIQVQHSYKGSSMVTVASCINKFLKNEFDVDYMKKSQMKTVIRQWEQSTVARRAGVFTEEDMDACLSKPAANGFELQQQGLMTLGWYGLLRIGEIHGLQCEWFRFHDSHVEVHLPPSMTKTHEPFIFFIKDPAGKTYSVIAILKALWEAHPTKQGHFFLLHPHPPP</sequence>